<dbReference type="AlphaFoldDB" id="A0ABD5R367"/>
<reference evidence="6 7" key="1">
    <citation type="journal article" date="2019" name="Int. J. Syst. Evol. Microbiol.">
        <title>The Global Catalogue of Microorganisms (GCM) 10K type strain sequencing project: providing services to taxonomists for standard genome sequencing and annotation.</title>
        <authorList>
            <consortium name="The Broad Institute Genomics Platform"/>
            <consortium name="The Broad Institute Genome Sequencing Center for Infectious Disease"/>
            <person name="Wu L."/>
            <person name="Ma J."/>
        </authorList>
    </citation>
    <scope>NUCLEOTIDE SEQUENCE [LARGE SCALE GENOMIC DNA]</scope>
    <source>
        <strain evidence="6 7">CGMCC 1.12124</strain>
    </source>
</reference>
<dbReference type="PRINTS" id="PR00105">
    <property type="entry name" value="C5METTRFRASE"/>
</dbReference>
<dbReference type="InterPro" id="IPR018117">
    <property type="entry name" value="C5_DNA_meth_AS"/>
</dbReference>
<keyword evidence="3 6" id="KW-0808">Transferase</keyword>
<dbReference type="PANTHER" id="PTHR10629:SF52">
    <property type="entry name" value="DNA (CYTOSINE-5)-METHYLTRANSFERASE 1"/>
    <property type="match status" value="1"/>
</dbReference>
<evidence type="ECO:0000256" key="5">
    <source>
        <dbReference type="RuleBase" id="RU000416"/>
    </source>
</evidence>
<dbReference type="SUPFAM" id="SSF53335">
    <property type="entry name" value="S-adenosyl-L-methionine-dependent methyltransferases"/>
    <property type="match status" value="1"/>
</dbReference>
<keyword evidence="7" id="KW-1185">Reference proteome</keyword>
<dbReference type="Pfam" id="PF00145">
    <property type="entry name" value="DNA_methylase"/>
    <property type="match status" value="1"/>
</dbReference>
<evidence type="ECO:0000313" key="6">
    <source>
        <dbReference type="EMBL" id="MFC5279314.1"/>
    </source>
</evidence>
<evidence type="ECO:0000256" key="4">
    <source>
        <dbReference type="ARBA" id="ARBA00022691"/>
    </source>
</evidence>
<name>A0ABD5R367_9EURY</name>
<evidence type="ECO:0000256" key="3">
    <source>
        <dbReference type="ARBA" id="ARBA00022679"/>
    </source>
</evidence>
<dbReference type="Gene3D" id="3.40.50.150">
    <property type="entry name" value="Vaccinia Virus protein VP39"/>
    <property type="match status" value="1"/>
</dbReference>
<evidence type="ECO:0000313" key="7">
    <source>
        <dbReference type="Proteomes" id="UP001596118"/>
    </source>
</evidence>
<dbReference type="PANTHER" id="PTHR10629">
    <property type="entry name" value="CYTOSINE-SPECIFIC METHYLTRANSFERASE"/>
    <property type="match status" value="1"/>
</dbReference>
<dbReference type="InterPro" id="IPR001525">
    <property type="entry name" value="C5_MeTfrase"/>
</dbReference>
<organism evidence="6 7">
    <name type="scientific">Halorubrum rubrum</name>
    <dbReference type="NCBI Taxonomy" id="1126240"/>
    <lineage>
        <taxon>Archaea</taxon>
        <taxon>Methanobacteriati</taxon>
        <taxon>Methanobacteriota</taxon>
        <taxon>Stenosarchaea group</taxon>
        <taxon>Halobacteria</taxon>
        <taxon>Halobacteriales</taxon>
        <taxon>Haloferacaceae</taxon>
        <taxon>Halorubrum</taxon>
    </lineage>
</organism>
<proteinExistence type="inferred from homology"/>
<keyword evidence="2 6" id="KW-0489">Methyltransferase</keyword>
<dbReference type="InterPro" id="IPR050390">
    <property type="entry name" value="C5-Methyltransferase"/>
</dbReference>
<dbReference type="GO" id="GO:0003886">
    <property type="term" value="F:DNA (cytosine-5-)-methyltransferase activity"/>
    <property type="evidence" value="ECO:0007669"/>
    <property type="project" value="UniProtKB-EC"/>
</dbReference>
<dbReference type="InterPro" id="IPR029063">
    <property type="entry name" value="SAM-dependent_MTases_sf"/>
</dbReference>
<dbReference type="GO" id="GO:0032259">
    <property type="term" value="P:methylation"/>
    <property type="evidence" value="ECO:0007669"/>
    <property type="project" value="UniProtKB-KW"/>
</dbReference>
<dbReference type="Gene3D" id="3.90.120.10">
    <property type="entry name" value="DNA Methylase, subunit A, domain 2"/>
    <property type="match status" value="1"/>
</dbReference>
<dbReference type="EC" id="2.1.1.37" evidence="1"/>
<dbReference type="Proteomes" id="UP001596118">
    <property type="component" value="Unassembled WGS sequence"/>
</dbReference>
<protein>
    <recommendedName>
        <fullName evidence="1">DNA (cytosine-5-)-methyltransferase</fullName>
        <ecNumber evidence="1">2.1.1.37</ecNumber>
    </recommendedName>
</protein>
<evidence type="ECO:0000256" key="2">
    <source>
        <dbReference type="ARBA" id="ARBA00022603"/>
    </source>
</evidence>
<evidence type="ECO:0000256" key="1">
    <source>
        <dbReference type="ARBA" id="ARBA00011975"/>
    </source>
</evidence>
<comment type="similarity">
    <text evidence="5">Belongs to the class I-like SAM-binding methyltransferase superfamily. C5-methyltransferase family.</text>
</comment>
<dbReference type="NCBIfam" id="TIGR00675">
    <property type="entry name" value="dcm"/>
    <property type="match status" value="1"/>
</dbReference>
<comment type="caution">
    <text evidence="6">The sequence shown here is derived from an EMBL/GenBank/DDBJ whole genome shotgun (WGS) entry which is preliminary data.</text>
</comment>
<dbReference type="PROSITE" id="PS00094">
    <property type="entry name" value="C5_MTASE_1"/>
    <property type="match status" value="1"/>
</dbReference>
<dbReference type="EMBL" id="JBHSKY010000008">
    <property type="protein sequence ID" value="MFC5279314.1"/>
    <property type="molecule type" value="Genomic_DNA"/>
</dbReference>
<dbReference type="RefSeq" id="WP_256411869.1">
    <property type="nucleotide sequence ID" value="NZ_JANHDM010000006.1"/>
</dbReference>
<keyword evidence="4" id="KW-0949">S-adenosyl-L-methionine</keyword>
<accession>A0ABD5R367</accession>
<dbReference type="PROSITE" id="PS51679">
    <property type="entry name" value="SAM_MT_C5"/>
    <property type="match status" value="1"/>
</dbReference>
<gene>
    <name evidence="6" type="ORF">ACFPM1_11190</name>
</gene>
<sequence length="385" mass="43527">MTIQNYGNDRMETNEPAEDELLYADLFSGCGGMSLGFEQAGFRCVGAVDQNDDAAETYRNNIGTDPIVDDITKYTADDLLNEFDVARGDLDVLISCAPCQGFSQHRNKHDTEHDERNTLVSFSAELAVAMEPEFFVMENVPELIQGAKERYWNRTYEILKKNNYAIASDVLNAADYGVPQRRRRAIIIARKEGRKVELPPPTVDEHRTVEDAIGDLPPIEAGETHPADPMHRAPNHTRRIVEMLDLIPDDGGSWMDIPENHQEEYWLDSMKKRAENGDLKSFCDTYGRMHWDRPAGTITRKSSTPSCGRYVHPEQNRNVTVREAARLQSFPDDWEFEGSFISWYEQNGNAVPPKLANAIAEQITRLIPITEKGTQQMTFDAIGPS</sequence>